<dbReference type="AlphaFoldDB" id="A0A0N4VFL8"/>
<name>A0A0N4VFL8_ENTVE</name>
<evidence type="ECO:0000313" key="15">
    <source>
        <dbReference type="Proteomes" id="UP000274131"/>
    </source>
</evidence>
<feature type="binding site" evidence="11">
    <location>
        <position position="100"/>
    </location>
    <ligand>
        <name>S-adenosyl-L-methionine</name>
        <dbReference type="ChEBI" id="CHEBI:59789"/>
    </ligand>
</feature>
<dbReference type="SMART" id="SM00650">
    <property type="entry name" value="rADc"/>
    <property type="match status" value="1"/>
</dbReference>
<dbReference type="InterPro" id="IPR001737">
    <property type="entry name" value="KsgA/Erm"/>
</dbReference>
<evidence type="ECO:0000256" key="1">
    <source>
        <dbReference type="ARBA" id="ARBA00004173"/>
    </source>
</evidence>
<keyword evidence="5 11" id="KW-0949">S-adenosyl-L-methionine</keyword>
<dbReference type="PROSITE" id="PS01131">
    <property type="entry name" value="RRNA_A_DIMETH"/>
    <property type="match status" value="1"/>
</dbReference>
<dbReference type="GO" id="GO:0005759">
    <property type="term" value="C:mitochondrial matrix"/>
    <property type="evidence" value="ECO:0007669"/>
    <property type="project" value="TreeGrafter"/>
</dbReference>
<dbReference type="STRING" id="51028.A0A0N4VFL8"/>
<feature type="domain" description="Ribosomal RNA adenine methylase transferase N-terminal" evidence="13">
    <location>
        <begin position="39"/>
        <end position="225"/>
    </location>
</feature>
<dbReference type="CDD" id="cd02440">
    <property type="entry name" value="AdoMet_MTases"/>
    <property type="match status" value="1"/>
</dbReference>
<feature type="binding site" evidence="11">
    <location>
        <position position="81"/>
    </location>
    <ligand>
        <name>S-adenosyl-L-methionine</name>
        <dbReference type="ChEBI" id="CHEBI:59789"/>
    </ligand>
</feature>
<keyword evidence="10" id="KW-0804">Transcription</keyword>
<keyword evidence="7" id="KW-0809">Transit peptide</keyword>
<dbReference type="InterPro" id="IPR020596">
    <property type="entry name" value="rRNA_Ade_Mease_Trfase_CS"/>
</dbReference>
<feature type="binding site" evidence="11">
    <location>
        <position position="32"/>
    </location>
    <ligand>
        <name>S-adenosyl-L-methionine</name>
        <dbReference type="ChEBI" id="CHEBI:59789"/>
    </ligand>
</feature>
<keyword evidence="2 12" id="KW-0698">rRNA processing</keyword>
<dbReference type="OrthoDB" id="16079at2759"/>
<dbReference type="PROSITE" id="PS51689">
    <property type="entry name" value="SAM_RNA_A_N6_MT"/>
    <property type="match status" value="1"/>
</dbReference>
<proteinExistence type="inferred from homology"/>
<dbReference type="Gene3D" id="3.40.50.150">
    <property type="entry name" value="Vaccinia Virus protein VP39"/>
    <property type="match status" value="1"/>
</dbReference>
<reference evidence="14 15" key="2">
    <citation type="submission" date="2018-10" db="EMBL/GenBank/DDBJ databases">
        <authorList>
            <consortium name="Pathogen Informatics"/>
        </authorList>
    </citation>
    <scope>NUCLEOTIDE SEQUENCE [LARGE SCALE GENOMIC DNA]</scope>
</reference>
<keyword evidence="3 11" id="KW-0489">Methyltransferase</keyword>
<evidence type="ECO:0000256" key="10">
    <source>
        <dbReference type="ARBA" id="ARBA00023163"/>
    </source>
</evidence>
<gene>
    <name evidence="14" type="ORF">EVEC_LOCUS8953</name>
</gene>
<keyword evidence="4 11" id="KW-0808">Transferase</keyword>
<evidence type="ECO:0000256" key="9">
    <source>
        <dbReference type="ARBA" id="ARBA00023128"/>
    </source>
</evidence>
<keyword evidence="9" id="KW-0496">Mitochondrion</keyword>
<feature type="binding site" evidence="11">
    <location>
        <position position="59"/>
    </location>
    <ligand>
        <name>S-adenosyl-L-methionine</name>
        <dbReference type="ChEBI" id="CHEBI:59789"/>
    </ligand>
</feature>
<feature type="binding site" evidence="11">
    <location>
        <position position="34"/>
    </location>
    <ligand>
        <name>S-adenosyl-L-methionine</name>
        <dbReference type="ChEBI" id="CHEBI:59789"/>
    </ligand>
</feature>
<evidence type="ECO:0000256" key="11">
    <source>
        <dbReference type="PROSITE-ProRule" id="PRU01026"/>
    </source>
</evidence>
<dbReference type="EMBL" id="UXUI01009714">
    <property type="protein sequence ID" value="VDD94202.1"/>
    <property type="molecule type" value="Genomic_DNA"/>
</dbReference>
<dbReference type="PANTHER" id="PTHR11727">
    <property type="entry name" value="DIMETHYLADENOSINE TRANSFERASE"/>
    <property type="match status" value="1"/>
</dbReference>
<evidence type="ECO:0000313" key="16">
    <source>
        <dbReference type="WBParaSite" id="EVEC_0000954301-mRNA-1"/>
    </source>
</evidence>
<sequence>MAKSFSRLPPLPALRDFIHMYQIRARKILSQNFLMDLNITRKIVKQAGIKSEDHVIEVGPGPGGITRSLLETGCKRLDVIEIDRRFMPALEECFVNCHTDVLKLDMGDIWNKCAVEPHLWHEDPPPLHIIGNLPFNVSTPLIIKLLNQMSERGGPWSFGRVKATLTFQLEVGKRLCSVIDSEERSRISVMAEYLTHRKILFTISGSCFVPKPKVDAAVVQFVPRVEPLIKSSFKVILKTCRHLFHYRQKYVIRCIKTLYPEPLANSLAHEVLSRCRIDPTIPCYKLGVEQISDICRIYEEQCYRYTIIFFSLSVVATYLTYKFSFLSNLKNPSCKHSHLLLMPAAYHSYFAATVIELMAKLRLR</sequence>
<comment type="similarity">
    <text evidence="11 12">Belongs to the class I-like SAM-binding methyltransferase superfamily. rRNA adenine N(6)-methyltransferase family.</text>
</comment>
<evidence type="ECO:0000256" key="5">
    <source>
        <dbReference type="ARBA" id="ARBA00022691"/>
    </source>
</evidence>
<evidence type="ECO:0000256" key="8">
    <source>
        <dbReference type="ARBA" id="ARBA00023015"/>
    </source>
</evidence>
<evidence type="ECO:0000256" key="7">
    <source>
        <dbReference type="ARBA" id="ARBA00022946"/>
    </source>
</evidence>
<dbReference type="Pfam" id="PF00398">
    <property type="entry name" value="RrnaAD"/>
    <property type="match status" value="1"/>
</dbReference>
<evidence type="ECO:0000256" key="3">
    <source>
        <dbReference type="ARBA" id="ARBA00022603"/>
    </source>
</evidence>
<dbReference type="FunFam" id="3.40.50.150:FF:000109">
    <property type="entry name" value="rRNA adenine N(6)-methyltransferase"/>
    <property type="match status" value="1"/>
</dbReference>
<keyword evidence="6 11" id="KW-0694">RNA-binding</keyword>
<dbReference type="Proteomes" id="UP000274131">
    <property type="component" value="Unassembled WGS sequence"/>
</dbReference>
<dbReference type="InterPro" id="IPR023165">
    <property type="entry name" value="rRNA_Ade_diMease-like_C"/>
</dbReference>
<dbReference type="GO" id="GO:0034246">
    <property type="term" value="F:mitochondrial transcription factor activity"/>
    <property type="evidence" value="ECO:0007669"/>
    <property type="project" value="TreeGrafter"/>
</dbReference>
<evidence type="ECO:0000256" key="6">
    <source>
        <dbReference type="ARBA" id="ARBA00022884"/>
    </source>
</evidence>
<keyword evidence="15" id="KW-1185">Reference proteome</keyword>
<dbReference type="Gene3D" id="1.10.8.100">
    <property type="entry name" value="Ribosomal RNA adenine dimethylase-like, domain 2"/>
    <property type="match status" value="1"/>
</dbReference>
<dbReference type="GO" id="GO:0000179">
    <property type="term" value="F:rRNA (adenine-N6,N6-)-dimethyltransferase activity"/>
    <property type="evidence" value="ECO:0007669"/>
    <property type="project" value="UniProtKB-UniRule"/>
</dbReference>
<dbReference type="SUPFAM" id="SSF53335">
    <property type="entry name" value="S-adenosyl-L-methionine-dependent methyltransferases"/>
    <property type="match status" value="1"/>
</dbReference>
<feature type="binding site" evidence="11">
    <location>
        <position position="132"/>
    </location>
    <ligand>
        <name>S-adenosyl-L-methionine</name>
        <dbReference type="ChEBI" id="CHEBI:59789"/>
    </ligand>
</feature>
<dbReference type="WBParaSite" id="EVEC_0000954301-mRNA-1">
    <property type="protein sequence ID" value="EVEC_0000954301-mRNA-1"/>
    <property type="gene ID" value="EVEC_0000954301"/>
</dbReference>
<evidence type="ECO:0000313" key="14">
    <source>
        <dbReference type="EMBL" id="VDD94202.1"/>
    </source>
</evidence>
<evidence type="ECO:0000256" key="12">
    <source>
        <dbReference type="RuleBase" id="RU362106"/>
    </source>
</evidence>
<protein>
    <recommendedName>
        <fullName evidence="12">rRNA adenine N(6)-methyltransferase</fullName>
        <ecNumber evidence="12">2.1.1.-</ecNumber>
    </recommendedName>
</protein>
<dbReference type="GO" id="GO:0003723">
    <property type="term" value="F:RNA binding"/>
    <property type="evidence" value="ECO:0007669"/>
    <property type="project" value="UniProtKB-UniRule"/>
</dbReference>
<evidence type="ECO:0000259" key="13">
    <source>
        <dbReference type="SMART" id="SM00650"/>
    </source>
</evidence>
<comment type="subcellular location">
    <subcellularLocation>
        <location evidence="1">Mitochondrion</location>
    </subcellularLocation>
</comment>
<dbReference type="PANTHER" id="PTHR11727:SF17">
    <property type="entry name" value="DIMETHYLADENOSINE TRANSFERASE 1, MITOCHONDRIAL"/>
    <property type="match status" value="1"/>
</dbReference>
<reference evidence="16" key="1">
    <citation type="submission" date="2017-02" db="UniProtKB">
        <authorList>
            <consortium name="WormBaseParasite"/>
        </authorList>
    </citation>
    <scope>IDENTIFICATION</scope>
</reference>
<dbReference type="InterPro" id="IPR020598">
    <property type="entry name" value="rRNA_Ade_methylase_Trfase_N"/>
</dbReference>
<dbReference type="EC" id="2.1.1.-" evidence="12"/>
<evidence type="ECO:0000256" key="2">
    <source>
        <dbReference type="ARBA" id="ARBA00022552"/>
    </source>
</evidence>
<organism evidence="16">
    <name type="scientific">Enterobius vermicularis</name>
    <name type="common">Human pinworm</name>
    <dbReference type="NCBI Taxonomy" id="51028"/>
    <lineage>
        <taxon>Eukaryota</taxon>
        <taxon>Metazoa</taxon>
        <taxon>Ecdysozoa</taxon>
        <taxon>Nematoda</taxon>
        <taxon>Chromadorea</taxon>
        <taxon>Rhabditida</taxon>
        <taxon>Spirurina</taxon>
        <taxon>Oxyuridomorpha</taxon>
        <taxon>Oxyuroidea</taxon>
        <taxon>Oxyuridae</taxon>
        <taxon>Enterobius</taxon>
    </lineage>
</organism>
<dbReference type="InterPro" id="IPR029063">
    <property type="entry name" value="SAM-dependent_MTases_sf"/>
</dbReference>
<accession>A0A0N4VFL8</accession>
<dbReference type="GO" id="GO:0006391">
    <property type="term" value="P:transcription initiation at mitochondrial promoter"/>
    <property type="evidence" value="ECO:0007669"/>
    <property type="project" value="TreeGrafter"/>
</dbReference>
<evidence type="ECO:0000256" key="4">
    <source>
        <dbReference type="ARBA" id="ARBA00022679"/>
    </source>
</evidence>
<keyword evidence="8" id="KW-0805">Transcription regulation</keyword>